<organism evidence="2 3">
    <name type="scientific">Raphidocelis subcapitata</name>
    <dbReference type="NCBI Taxonomy" id="307507"/>
    <lineage>
        <taxon>Eukaryota</taxon>
        <taxon>Viridiplantae</taxon>
        <taxon>Chlorophyta</taxon>
        <taxon>core chlorophytes</taxon>
        <taxon>Chlorophyceae</taxon>
        <taxon>CS clade</taxon>
        <taxon>Sphaeropleales</taxon>
        <taxon>Selenastraceae</taxon>
        <taxon>Raphidocelis</taxon>
    </lineage>
</organism>
<dbReference type="PANTHER" id="PTHR40429:SF1">
    <property type="entry name" value="FLAGELLAR ASSOCIATED PROTEIN"/>
    <property type="match status" value="1"/>
</dbReference>
<reference evidence="2 3" key="1">
    <citation type="journal article" date="2018" name="Sci. Rep.">
        <title>Raphidocelis subcapitata (=Pseudokirchneriella subcapitata) provides an insight into genome evolution and environmental adaptations in the Sphaeropleales.</title>
        <authorList>
            <person name="Suzuki S."/>
            <person name="Yamaguchi H."/>
            <person name="Nakajima N."/>
            <person name="Kawachi M."/>
        </authorList>
    </citation>
    <scope>NUCLEOTIDE SEQUENCE [LARGE SCALE GENOMIC DNA]</scope>
    <source>
        <strain evidence="2 3">NIES-35</strain>
    </source>
</reference>
<dbReference type="OrthoDB" id="406368at2759"/>
<keyword evidence="2" id="KW-0966">Cell projection</keyword>
<accession>A0A2V0NQX7</accession>
<evidence type="ECO:0000313" key="3">
    <source>
        <dbReference type="Proteomes" id="UP000247498"/>
    </source>
</evidence>
<proteinExistence type="predicted"/>
<comment type="caution">
    <text evidence="2">The sequence shown here is derived from an EMBL/GenBank/DDBJ whole genome shotgun (WGS) entry which is preliminary data.</text>
</comment>
<keyword evidence="2" id="KW-0969">Cilium</keyword>
<name>A0A2V0NQX7_9CHLO</name>
<sequence>MLRSGFGQQVKSNQASQPIVGFGTSVRETSLKQYLSPEHAKAVSGNNSQGPVYRLYSSVGPQPESTMQSPGTMSFGTAQRLPKPGKSGVPIGLGEQKESIRSTEPRAVFGTCTRDGQAKTYMDPELMKTYYGKESPPPGSYNVPSAVVSTKESAPSIKIGTSLRALDYAVMRARHLPGPGQYKTPPGVGHQTLSSKKTLPVTFISKEHEKSCYGENTPGPITAGPYAGVGPQLLSTRHSSPKWGFGTGRRLKDYINDSPGVGSYYA</sequence>
<dbReference type="InParanoid" id="A0A2V0NQX7"/>
<keyword evidence="3" id="KW-1185">Reference proteome</keyword>
<dbReference type="Pfam" id="PF07004">
    <property type="entry name" value="SHIPPO-rpt"/>
    <property type="match status" value="2"/>
</dbReference>
<keyword evidence="2" id="KW-0282">Flagellum</keyword>
<dbReference type="AlphaFoldDB" id="A0A2V0NQX7"/>
<dbReference type="PANTHER" id="PTHR40429">
    <property type="entry name" value="FLAGELLAR ASSOCIATED PROTEIN"/>
    <property type="match status" value="1"/>
</dbReference>
<evidence type="ECO:0000256" key="1">
    <source>
        <dbReference type="SAM" id="MobiDB-lite"/>
    </source>
</evidence>
<gene>
    <name evidence="2" type="ORF">Rsub_02752</name>
</gene>
<dbReference type="STRING" id="307507.A0A2V0NQX7"/>
<protein>
    <submittedName>
        <fullName evidence="2">Flagellar associated protein</fullName>
    </submittedName>
</protein>
<evidence type="ECO:0000313" key="2">
    <source>
        <dbReference type="EMBL" id="GBF90044.1"/>
    </source>
</evidence>
<feature type="region of interest" description="Disordered" evidence="1">
    <location>
        <begin position="60"/>
        <end position="85"/>
    </location>
</feature>
<dbReference type="EMBL" id="BDRX01000014">
    <property type="protein sequence ID" value="GBF90044.1"/>
    <property type="molecule type" value="Genomic_DNA"/>
</dbReference>
<feature type="compositionally biased region" description="Polar residues" evidence="1">
    <location>
        <begin position="60"/>
        <end position="77"/>
    </location>
</feature>
<dbReference type="Proteomes" id="UP000247498">
    <property type="component" value="Unassembled WGS sequence"/>
</dbReference>
<dbReference type="InterPro" id="IPR010736">
    <property type="entry name" value="SHIPPO-rpt"/>
</dbReference>